<dbReference type="EMBL" id="JAMPKM010000019">
    <property type="protein sequence ID" value="MEP0820049.1"/>
    <property type="molecule type" value="Genomic_DNA"/>
</dbReference>
<dbReference type="SMART" id="SM00287">
    <property type="entry name" value="SH3b"/>
    <property type="match status" value="1"/>
</dbReference>
<gene>
    <name evidence="6" type="ORF">NC998_23370</name>
</gene>
<dbReference type="GO" id="GO:0008745">
    <property type="term" value="F:N-acetylmuramoyl-L-alanine amidase activity"/>
    <property type="evidence" value="ECO:0007669"/>
    <property type="project" value="UniProtKB-EC"/>
</dbReference>
<dbReference type="PANTHER" id="PTHR30404">
    <property type="entry name" value="N-ACETYLMURAMOYL-L-ALANINE AMIDASE"/>
    <property type="match status" value="1"/>
</dbReference>
<dbReference type="Pfam" id="PF01520">
    <property type="entry name" value="Amidase_3"/>
    <property type="match status" value="1"/>
</dbReference>
<dbReference type="InterPro" id="IPR002508">
    <property type="entry name" value="MurNAc-LAA_cat"/>
</dbReference>
<dbReference type="SMART" id="SM00646">
    <property type="entry name" value="Ami_3"/>
    <property type="match status" value="1"/>
</dbReference>
<evidence type="ECO:0000313" key="7">
    <source>
        <dbReference type="Proteomes" id="UP001464891"/>
    </source>
</evidence>
<evidence type="ECO:0000256" key="1">
    <source>
        <dbReference type="ARBA" id="ARBA00022801"/>
    </source>
</evidence>
<evidence type="ECO:0000256" key="3">
    <source>
        <dbReference type="SAM" id="MobiDB-lite"/>
    </source>
</evidence>
<evidence type="ECO:0000259" key="4">
    <source>
        <dbReference type="SMART" id="SM00287"/>
    </source>
</evidence>
<proteinExistence type="predicted"/>
<protein>
    <submittedName>
        <fullName evidence="6">N-acetylmuramoyl-L-alanine amidase</fullName>
        <ecNumber evidence="6">3.5.1.28</ecNumber>
    </submittedName>
</protein>
<reference evidence="6 7" key="1">
    <citation type="submission" date="2022-04" db="EMBL/GenBank/DDBJ databases">
        <title>Positive selection, recombination, and allopatry shape intraspecific diversity of widespread and dominant cyanobacteria.</title>
        <authorList>
            <person name="Wei J."/>
            <person name="Shu W."/>
            <person name="Hu C."/>
        </authorList>
    </citation>
    <scope>NUCLEOTIDE SEQUENCE [LARGE SCALE GENOMIC DNA]</scope>
    <source>
        <strain evidence="6 7">GB2-A4</strain>
    </source>
</reference>
<dbReference type="Proteomes" id="UP001464891">
    <property type="component" value="Unassembled WGS sequence"/>
</dbReference>
<dbReference type="SUPFAM" id="SSF53187">
    <property type="entry name" value="Zn-dependent exopeptidases"/>
    <property type="match status" value="1"/>
</dbReference>
<accession>A0ABV0JE36</accession>
<keyword evidence="2" id="KW-0961">Cell wall biogenesis/degradation</keyword>
<keyword evidence="7" id="KW-1185">Reference proteome</keyword>
<evidence type="ECO:0000259" key="5">
    <source>
        <dbReference type="SMART" id="SM00646"/>
    </source>
</evidence>
<feature type="domain" description="MurNAc-LAA" evidence="5">
    <location>
        <begin position="472"/>
        <end position="584"/>
    </location>
</feature>
<feature type="domain" description="SH3b" evidence="4">
    <location>
        <begin position="229"/>
        <end position="287"/>
    </location>
</feature>
<dbReference type="InterPro" id="IPR003646">
    <property type="entry name" value="SH3-like_bac-type"/>
</dbReference>
<feature type="compositionally biased region" description="Polar residues" evidence="3">
    <location>
        <begin position="238"/>
        <end position="250"/>
    </location>
</feature>
<sequence>MNRILGWTAIGVGTCSAVLWQTVTIAAQPLYLAYPPNNHETTSDRIFLIGTAPPSGEVLVNDRPIQRSAAGHFAPTFPLQVGENLFTLRYQNQTIQLKVTRQAAQPEVPTGLNFAKDSLTPAVDIARLPGESICFGAIAPPQAQVSVKLGNQTIPLQGQTQAVNLPENSAVLTQQNQPTIGSAIGQYQGCTTATTPGNLGQPQFQLSSKGASTTQAAPGKVTILAPNQLEVAEVTAEAGTTRTGPTTDYSRLTPLPKGTRAAVTGREGDWLRLDYGAWINQKETRLASSTVPLRSLIRSISSRQVPGWTEVVFPLQAPVPVSVQQGDRTFTLNLFNTTAQTDTIYVNPDRLISRLDWQQVAPTQVQYTLQLKSDQQWGYKLRYEGTSLVLSLRHPPQTSQKSKNRSLQGITILLDPGHGSPNDLGSKGPTGYPEKDVTLVISKLVREQLLKRGATVYMTREGDEDLYPQDRVNQINKLEPAIALSLHYNALPDNGDAIKTKGVSTFWYNPQANSLAVFLHDYLVEKLDRPSYGVYWNNLALTRPTVAPAVLLELGFMINPEEFEWIVDPKAQQKLAEAIAAGITEWVQSSK</sequence>
<evidence type="ECO:0000313" key="6">
    <source>
        <dbReference type="EMBL" id="MEP0820049.1"/>
    </source>
</evidence>
<organism evidence="6 7">
    <name type="scientific">Trichocoleus desertorum GB2-A4</name>
    <dbReference type="NCBI Taxonomy" id="2933944"/>
    <lineage>
        <taxon>Bacteria</taxon>
        <taxon>Bacillati</taxon>
        <taxon>Cyanobacteriota</taxon>
        <taxon>Cyanophyceae</taxon>
        <taxon>Leptolyngbyales</taxon>
        <taxon>Trichocoleusaceae</taxon>
        <taxon>Trichocoleus</taxon>
    </lineage>
</organism>
<dbReference type="PANTHER" id="PTHR30404:SF0">
    <property type="entry name" value="N-ACETYLMURAMOYL-L-ALANINE AMIDASE AMIC"/>
    <property type="match status" value="1"/>
</dbReference>
<keyword evidence="1 6" id="KW-0378">Hydrolase</keyword>
<feature type="region of interest" description="Disordered" evidence="3">
    <location>
        <begin position="236"/>
        <end position="260"/>
    </location>
</feature>
<dbReference type="InterPro" id="IPR050695">
    <property type="entry name" value="N-acetylmuramoyl_amidase_3"/>
</dbReference>
<dbReference type="Gene3D" id="3.40.630.40">
    <property type="entry name" value="Zn-dependent exopeptidases"/>
    <property type="match status" value="1"/>
</dbReference>
<dbReference type="CDD" id="cd02696">
    <property type="entry name" value="MurNAc-LAA"/>
    <property type="match status" value="1"/>
</dbReference>
<evidence type="ECO:0000256" key="2">
    <source>
        <dbReference type="ARBA" id="ARBA00023316"/>
    </source>
</evidence>
<dbReference type="RefSeq" id="WP_190437105.1">
    <property type="nucleotide sequence ID" value="NZ_JAMPKM010000019.1"/>
</dbReference>
<dbReference type="Gene3D" id="2.30.30.40">
    <property type="entry name" value="SH3 Domains"/>
    <property type="match status" value="1"/>
</dbReference>
<name>A0ABV0JE36_9CYAN</name>
<dbReference type="EC" id="3.5.1.28" evidence="6"/>
<comment type="caution">
    <text evidence="6">The sequence shown here is derived from an EMBL/GenBank/DDBJ whole genome shotgun (WGS) entry which is preliminary data.</text>
</comment>